<dbReference type="PIRSF" id="PIRSF021438">
    <property type="entry name" value="DltD"/>
    <property type="match status" value="1"/>
</dbReference>
<dbReference type="InterPro" id="IPR023896">
    <property type="entry name" value="LTA_DltD"/>
</dbReference>
<keyword evidence="3" id="KW-1185">Reference proteome</keyword>
<protein>
    <recommendedName>
        <fullName evidence="1">Protein DltD</fullName>
    </recommendedName>
</protein>
<sequence>MKKKLWQIFGPIAVAFALVAVILVAPLPLGNLNRGTIERAAVSLSPDVLAGQRIKHQAVQDGYVPFFGSSELSRMDAFHPSVLAAKYDRNYRPLLLGAPGTQSLTHFIADQTMIQQLAGKKAVVILSLQWFTKMGQMPDAFAYYFSPMQTIEWLRSAEPKRAADVYAAHRLLKMPVIRDNATLYDATKDIAAGQPISSATMSLLDLRARLLNNEDALFSRYGFKANNLPKIEKAEKQLPAAATYPELNALADKIAAKATSNNDLGIDNHFYSTRLAGGKIDGLKDSQVRFDYRRSPEYGDLELLLEQFARYHVDVQFVIPPINQKWATYTGLSQSMIKTAANKVKHQLTSQGFDRVQDLTQDGKEKYFMQDTIHLGWRGWVKVDETVAPFLEDKQEKPVYHINHHYYSAAWANATSWK</sequence>
<dbReference type="Pfam" id="PF04914">
    <property type="entry name" value="DltD"/>
    <property type="match status" value="1"/>
</dbReference>
<keyword evidence="1" id="KW-1003">Cell membrane</keyword>
<comment type="pathway">
    <text evidence="1">Cell wall biogenesis; lipoteichoic acid biosynthesis.</text>
</comment>
<evidence type="ECO:0000313" key="2">
    <source>
        <dbReference type="EMBL" id="MFD1429646.1"/>
    </source>
</evidence>
<organism evidence="2 3">
    <name type="scientific">Lacticaseibacillus mingshuiensis</name>
    <dbReference type="NCBI Taxonomy" id="2799574"/>
    <lineage>
        <taxon>Bacteria</taxon>
        <taxon>Bacillati</taxon>
        <taxon>Bacillota</taxon>
        <taxon>Bacilli</taxon>
        <taxon>Lactobacillales</taxon>
        <taxon>Lactobacillaceae</taxon>
        <taxon>Lacticaseibacillus</taxon>
    </lineage>
</organism>
<accession>A0ABW4CJA0</accession>
<gene>
    <name evidence="2" type="primary">dltD</name>
    <name evidence="2" type="ORF">ACFQ4P_05220</name>
</gene>
<comment type="caution">
    <text evidence="2">The sequence shown here is derived from an EMBL/GenBank/DDBJ whole genome shotgun (WGS) entry which is preliminary data.</text>
</comment>
<evidence type="ECO:0000313" key="3">
    <source>
        <dbReference type="Proteomes" id="UP001597196"/>
    </source>
</evidence>
<dbReference type="NCBIfam" id="TIGR04092">
    <property type="entry name" value="LTA_DltD"/>
    <property type="match status" value="1"/>
</dbReference>
<evidence type="ECO:0000256" key="1">
    <source>
        <dbReference type="PIRNR" id="PIRNR021438"/>
    </source>
</evidence>
<keyword evidence="1" id="KW-0472">Membrane</keyword>
<dbReference type="InterPro" id="IPR006998">
    <property type="entry name" value="DltD"/>
</dbReference>
<dbReference type="EMBL" id="JBHTOC010000006">
    <property type="protein sequence ID" value="MFD1429646.1"/>
    <property type="molecule type" value="Genomic_DNA"/>
</dbReference>
<reference evidence="3" key="1">
    <citation type="journal article" date="2019" name="Int. J. Syst. Evol. Microbiol.">
        <title>The Global Catalogue of Microorganisms (GCM) 10K type strain sequencing project: providing services to taxonomists for standard genome sequencing and annotation.</title>
        <authorList>
            <consortium name="The Broad Institute Genomics Platform"/>
            <consortium name="The Broad Institute Genome Sequencing Center for Infectious Disease"/>
            <person name="Wu L."/>
            <person name="Ma J."/>
        </authorList>
    </citation>
    <scope>NUCLEOTIDE SEQUENCE [LARGE SCALE GENOMIC DNA]</scope>
    <source>
        <strain evidence="3">CCM 8980</strain>
    </source>
</reference>
<dbReference type="Proteomes" id="UP001597196">
    <property type="component" value="Unassembled WGS sequence"/>
</dbReference>
<dbReference type="PANTHER" id="PTHR40039:SF1">
    <property type="entry name" value="PROTEIN DLTD"/>
    <property type="match status" value="1"/>
</dbReference>
<dbReference type="RefSeq" id="WP_203636988.1">
    <property type="nucleotide sequence ID" value="NZ_BOLS01000005.1"/>
</dbReference>
<comment type="similarity">
    <text evidence="1">Belongs to the DltD family.</text>
</comment>
<dbReference type="PANTHER" id="PTHR40039">
    <property type="entry name" value="PROTEIN DLTD"/>
    <property type="match status" value="1"/>
</dbReference>
<proteinExistence type="inferred from homology"/>
<name>A0ABW4CJA0_9LACO</name>